<dbReference type="OrthoDB" id="1859983at2759"/>
<organism evidence="5 6">
    <name type="scientific">Rhamnella rubrinervis</name>
    <dbReference type="NCBI Taxonomy" id="2594499"/>
    <lineage>
        <taxon>Eukaryota</taxon>
        <taxon>Viridiplantae</taxon>
        <taxon>Streptophyta</taxon>
        <taxon>Embryophyta</taxon>
        <taxon>Tracheophyta</taxon>
        <taxon>Spermatophyta</taxon>
        <taxon>Magnoliopsida</taxon>
        <taxon>eudicotyledons</taxon>
        <taxon>Gunneridae</taxon>
        <taxon>Pentapetalae</taxon>
        <taxon>rosids</taxon>
        <taxon>fabids</taxon>
        <taxon>Rosales</taxon>
        <taxon>Rhamnaceae</taxon>
        <taxon>rhamnoid group</taxon>
        <taxon>Rhamneae</taxon>
        <taxon>Rhamnella</taxon>
    </lineage>
</organism>
<comment type="similarity">
    <text evidence="1">Belongs to the PPR family. PCMP-H subfamily.</text>
</comment>
<dbReference type="InterPro" id="IPR046848">
    <property type="entry name" value="E_motif"/>
</dbReference>
<dbReference type="InterPro" id="IPR046960">
    <property type="entry name" value="PPR_At4g14850-like_plant"/>
</dbReference>
<dbReference type="FunFam" id="1.25.40.10:FF:001389">
    <property type="entry name" value="Pentatricopeptide repeat-containing protein At3g14330"/>
    <property type="match status" value="1"/>
</dbReference>
<proteinExistence type="inferred from homology"/>
<dbReference type="FunFam" id="1.25.40.10:FF:000361">
    <property type="entry name" value="Pentatricopeptide repeat-containing protein chloroplastic"/>
    <property type="match status" value="1"/>
</dbReference>
<dbReference type="NCBIfam" id="TIGR00756">
    <property type="entry name" value="PPR"/>
    <property type="match status" value="5"/>
</dbReference>
<sequence>MALVSPPLSCQPHVPRLTHGTKRSLSSIFTPKASFSFSSTQTHHRDSRTLSNNDACVLSLLQQINMLCESGNLTEALNFLQEDSHNATSSSAHRAEAMGVLLQACGRQKDIDTGRKVHEMVSASTQFSNHFVLNTRLVTMYSMCGSPSDSRSIFDGLQKKNLFLWNALVSGYARNELYDDAIDRFIELISVTEFKPDKFTLPCVIKACAGLLDVELGQAIHGMAVKIGLIADVFVGNALIALYGKCGSVEKALQMFESMPERNLVSWNSMIRGFSENGFSQESYNLLMGILEGEEGLVPDVATIVTVLPVTTLEGDVAMGMLIHGLAVKFGLCEELMVNNALMDMYLKCGYISEGHFLFGKNDKKNVVSWNSMIGGLARKGDVCGTFDLLRRMQMEEEKVKVNEITILNVLPACSEESELMNLKELHGYSIRHGFHYDELVSNAFIAAYAKCGSLSYAEHVFYGIEIKTVSTWNALTGGYSQNGDPRKALDFYFKMKYAGCDPDWFSIGSLLLACANLKLLNCGKEIHGFVIRNGLDMDVFIEISLMSLYIQCNKVISARVLFERMEDRSLVCWNTMISGYSQIGLPDEAFNLFRQMLSDGVQPSEIATMSVLGACSQLSALRLGKELHCFALKAYLMEDLFVACSVIDMYAKSGCIEQSQRVFCRLKEKDVASWNAAIGGYGINGHGNEALKLFENMQRMGLKPDGSTFIGILMACSHAGFVTEGLQYLNEMQSSYGIEPKLEHYACVVDMLGRAGRLEEALKLINEMPEEPDTRIWSSLLSSCRSYSDMAIGENIANKLLALEPKKAENYVLASNLYAGSGKWDDVRRVRQMMKEIGLQKEAGRSWIEVGGKVYSFLVGDNLSPGLGEIRDMWRRLEEKISVLGYKPNTDCVLHELKEAEKIEILKGHSEKLAISFGLLKTSKGSTLRICKNLRICADCHSAAKLVSKAAEREIIVRDNKRFHHFKDGSCSCGDYW</sequence>
<dbReference type="FunFam" id="1.25.40.10:FF:000987">
    <property type="entry name" value="Pentatricopeptide repeat-containing protein At3g14330"/>
    <property type="match status" value="1"/>
</dbReference>
<evidence type="ECO:0000313" key="6">
    <source>
        <dbReference type="Proteomes" id="UP000796880"/>
    </source>
</evidence>
<dbReference type="Pfam" id="PF14432">
    <property type="entry name" value="DYW_deaminase"/>
    <property type="match status" value="1"/>
</dbReference>
<keyword evidence="2" id="KW-0677">Repeat</keyword>
<gene>
    <name evidence="5" type="ORF">FNV43_RR20745</name>
</gene>
<dbReference type="Gene3D" id="1.25.40.10">
    <property type="entry name" value="Tetratricopeptide repeat domain"/>
    <property type="match status" value="6"/>
</dbReference>
<dbReference type="InterPro" id="IPR002885">
    <property type="entry name" value="PPR_rpt"/>
</dbReference>
<accession>A0A8K0E1R3</accession>
<evidence type="ECO:0000256" key="2">
    <source>
        <dbReference type="ARBA" id="ARBA00022737"/>
    </source>
</evidence>
<dbReference type="Proteomes" id="UP000796880">
    <property type="component" value="Unassembled WGS sequence"/>
</dbReference>
<evidence type="ECO:0000313" key="5">
    <source>
        <dbReference type="EMBL" id="KAF3437989.1"/>
    </source>
</evidence>
<keyword evidence="6" id="KW-1185">Reference proteome</keyword>
<dbReference type="PANTHER" id="PTHR47926">
    <property type="entry name" value="PENTATRICOPEPTIDE REPEAT-CONTAINING PROTEIN"/>
    <property type="match status" value="1"/>
</dbReference>
<feature type="repeat" description="PPR" evidence="3">
    <location>
        <begin position="161"/>
        <end position="196"/>
    </location>
</feature>
<feature type="repeat" description="PPR" evidence="3">
    <location>
        <begin position="742"/>
        <end position="772"/>
    </location>
</feature>
<dbReference type="Pfam" id="PF13041">
    <property type="entry name" value="PPR_2"/>
    <property type="match status" value="3"/>
</dbReference>
<dbReference type="AlphaFoldDB" id="A0A8K0E1R3"/>
<dbReference type="GO" id="GO:0009451">
    <property type="term" value="P:RNA modification"/>
    <property type="evidence" value="ECO:0007669"/>
    <property type="project" value="InterPro"/>
</dbReference>
<dbReference type="FunFam" id="1.25.40.10:FF:000285">
    <property type="entry name" value="Pentatricopeptide repeat-containing protein, chloroplastic"/>
    <property type="match status" value="1"/>
</dbReference>
<dbReference type="FunFam" id="1.25.40.10:FF:000366">
    <property type="entry name" value="Pentatricopeptide (PPR) repeat-containing protein"/>
    <property type="match status" value="1"/>
</dbReference>
<feature type="repeat" description="PPR" evidence="3">
    <location>
        <begin position="366"/>
        <end position="400"/>
    </location>
</feature>
<dbReference type="GO" id="GO:0008270">
    <property type="term" value="F:zinc ion binding"/>
    <property type="evidence" value="ECO:0007669"/>
    <property type="project" value="InterPro"/>
</dbReference>
<dbReference type="PROSITE" id="PS51375">
    <property type="entry name" value="PPR"/>
    <property type="match status" value="7"/>
</dbReference>
<feature type="repeat" description="PPR" evidence="3">
    <location>
        <begin position="570"/>
        <end position="604"/>
    </location>
</feature>
<evidence type="ECO:0000256" key="1">
    <source>
        <dbReference type="ARBA" id="ARBA00006643"/>
    </source>
</evidence>
<dbReference type="EMBL" id="VOIH02000009">
    <property type="protein sequence ID" value="KAF3437989.1"/>
    <property type="molecule type" value="Genomic_DNA"/>
</dbReference>
<feature type="repeat" description="PPR" evidence="3">
    <location>
        <begin position="469"/>
        <end position="503"/>
    </location>
</feature>
<dbReference type="InterPro" id="IPR032867">
    <property type="entry name" value="DYW_dom"/>
</dbReference>
<feature type="repeat" description="PPR" evidence="3">
    <location>
        <begin position="671"/>
        <end position="705"/>
    </location>
</feature>
<feature type="repeat" description="PPR" evidence="3">
    <location>
        <begin position="232"/>
        <end position="266"/>
    </location>
</feature>
<evidence type="ECO:0000256" key="3">
    <source>
        <dbReference type="PROSITE-ProRule" id="PRU00708"/>
    </source>
</evidence>
<reference evidence="5" key="1">
    <citation type="submission" date="2020-03" db="EMBL/GenBank/DDBJ databases">
        <title>A high-quality chromosome-level genome assembly of a woody plant with both climbing and erect habits, Rhamnella rubrinervis.</title>
        <authorList>
            <person name="Lu Z."/>
            <person name="Yang Y."/>
            <person name="Zhu X."/>
            <person name="Sun Y."/>
        </authorList>
    </citation>
    <scope>NUCLEOTIDE SEQUENCE</scope>
    <source>
        <strain evidence="5">BYM</strain>
        <tissue evidence="5">Leaf</tissue>
    </source>
</reference>
<dbReference type="Pfam" id="PF01535">
    <property type="entry name" value="PPR"/>
    <property type="match status" value="6"/>
</dbReference>
<protein>
    <recommendedName>
        <fullName evidence="4">DYW domain-containing protein</fullName>
    </recommendedName>
</protein>
<evidence type="ECO:0000259" key="4">
    <source>
        <dbReference type="Pfam" id="PF14432"/>
    </source>
</evidence>
<dbReference type="FunFam" id="1.25.40.10:FF:000351">
    <property type="entry name" value="Pentatricopeptide repeat-containing protein"/>
    <property type="match status" value="1"/>
</dbReference>
<comment type="caution">
    <text evidence="5">The sequence shown here is derived from an EMBL/GenBank/DDBJ whole genome shotgun (WGS) entry which is preliminary data.</text>
</comment>
<feature type="domain" description="DYW" evidence="4">
    <location>
        <begin position="886"/>
        <end position="978"/>
    </location>
</feature>
<dbReference type="InterPro" id="IPR011990">
    <property type="entry name" value="TPR-like_helical_dom_sf"/>
</dbReference>
<dbReference type="GO" id="GO:0003729">
    <property type="term" value="F:mRNA binding"/>
    <property type="evidence" value="ECO:0007669"/>
    <property type="project" value="UniProtKB-ARBA"/>
</dbReference>
<dbReference type="FunFam" id="1.25.40.10:FF:000031">
    <property type="entry name" value="Pentatricopeptide repeat-containing protein mitochondrial"/>
    <property type="match status" value="1"/>
</dbReference>
<dbReference type="Pfam" id="PF20431">
    <property type="entry name" value="E_motif"/>
    <property type="match status" value="1"/>
</dbReference>
<name>A0A8K0E1R3_9ROSA</name>
<dbReference type="PANTHER" id="PTHR47926:SF383">
    <property type="entry name" value="DYW DOMAIN-CONTAINING PROTEIN"/>
    <property type="match status" value="1"/>
</dbReference>